<dbReference type="Gene3D" id="1.20.1560.10">
    <property type="entry name" value="ABC transporter type 1, transmembrane domain"/>
    <property type="match status" value="1"/>
</dbReference>
<dbReference type="RefSeq" id="WP_079173964.1">
    <property type="nucleotide sequence ID" value="NZ_FONR01000003.1"/>
</dbReference>
<evidence type="ECO:0000256" key="9">
    <source>
        <dbReference type="ARBA" id="ARBA00023136"/>
    </source>
</evidence>
<feature type="region of interest" description="Disordered" evidence="11">
    <location>
        <begin position="1"/>
        <end position="44"/>
    </location>
</feature>
<feature type="region of interest" description="Disordered" evidence="11">
    <location>
        <begin position="706"/>
        <end position="750"/>
    </location>
</feature>
<dbReference type="SUPFAM" id="SSF52540">
    <property type="entry name" value="P-loop containing nucleoside triphosphate hydrolases"/>
    <property type="match status" value="1"/>
</dbReference>
<dbReference type="CDD" id="cd18564">
    <property type="entry name" value="ABC_6TM_exporter_like"/>
    <property type="match status" value="1"/>
</dbReference>
<dbReference type="InterPro" id="IPR003439">
    <property type="entry name" value="ABC_transporter-like_ATP-bd"/>
</dbReference>
<keyword evidence="5 12" id="KW-0812">Transmembrane</keyword>
<dbReference type="SMART" id="SM00382">
    <property type="entry name" value="AAA"/>
    <property type="match status" value="1"/>
</dbReference>
<dbReference type="EMBL" id="FONR01000003">
    <property type="protein sequence ID" value="SFE99395.1"/>
    <property type="molecule type" value="Genomic_DNA"/>
</dbReference>
<accession>A0A1I2F2L0</accession>
<organism evidence="15 16">
    <name type="scientific">Streptomyces mirabilis</name>
    <dbReference type="NCBI Taxonomy" id="68239"/>
    <lineage>
        <taxon>Bacteria</taxon>
        <taxon>Bacillati</taxon>
        <taxon>Actinomycetota</taxon>
        <taxon>Actinomycetes</taxon>
        <taxon>Kitasatosporales</taxon>
        <taxon>Streptomycetaceae</taxon>
        <taxon>Streptomyces</taxon>
    </lineage>
</organism>
<evidence type="ECO:0000256" key="2">
    <source>
        <dbReference type="ARBA" id="ARBA00022448"/>
    </source>
</evidence>
<feature type="compositionally biased region" description="Basic and acidic residues" evidence="11">
    <location>
        <begin position="739"/>
        <end position="750"/>
    </location>
</feature>
<evidence type="ECO:0000256" key="11">
    <source>
        <dbReference type="SAM" id="MobiDB-lite"/>
    </source>
</evidence>
<feature type="compositionally biased region" description="Pro residues" evidence="11">
    <location>
        <begin position="706"/>
        <end position="723"/>
    </location>
</feature>
<feature type="compositionally biased region" description="Acidic residues" evidence="11">
    <location>
        <begin position="32"/>
        <end position="41"/>
    </location>
</feature>
<feature type="transmembrane region" description="Helical" evidence="12">
    <location>
        <begin position="65"/>
        <end position="88"/>
    </location>
</feature>
<evidence type="ECO:0000256" key="5">
    <source>
        <dbReference type="ARBA" id="ARBA00022692"/>
    </source>
</evidence>
<keyword evidence="2" id="KW-0813">Transport</keyword>
<reference evidence="15 16" key="1">
    <citation type="submission" date="2016-10" db="EMBL/GenBank/DDBJ databases">
        <authorList>
            <person name="de Groot N.N."/>
        </authorList>
    </citation>
    <scope>NUCLEOTIDE SEQUENCE [LARGE SCALE GENOMIC DNA]</scope>
    <source>
        <strain evidence="15 16">OK461</strain>
    </source>
</reference>
<evidence type="ECO:0000313" key="15">
    <source>
        <dbReference type="EMBL" id="SFE99395.1"/>
    </source>
</evidence>
<feature type="transmembrane region" description="Helical" evidence="12">
    <location>
        <begin position="294"/>
        <end position="312"/>
    </location>
</feature>
<feature type="transmembrane region" description="Helical" evidence="12">
    <location>
        <begin position="177"/>
        <end position="199"/>
    </location>
</feature>
<dbReference type="InterPro" id="IPR011527">
    <property type="entry name" value="ABC1_TM_dom"/>
</dbReference>
<dbReference type="InterPro" id="IPR003593">
    <property type="entry name" value="AAA+_ATPase"/>
</dbReference>
<feature type="domain" description="ABC transmembrane type-1" evidence="14">
    <location>
        <begin position="72"/>
        <end position="350"/>
    </location>
</feature>
<evidence type="ECO:0000256" key="1">
    <source>
        <dbReference type="ARBA" id="ARBA00004429"/>
    </source>
</evidence>
<proteinExistence type="inferred from homology"/>
<dbReference type="Gene3D" id="3.40.50.300">
    <property type="entry name" value="P-loop containing nucleotide triphosphate hydrolases"/>
    <property type="match status" value="1"/>
</dbReference>
<dbReference type="InterPro" id="IPR036640">
    <property type="entry name" value="ABC1_TM_sf"/>
</dbReference>
<dbReference type="InterPro" id="IPR027417">
    <property type="entry name" value="P-loop_NTPase"/>
</dbReference>
<dbReference type="PROSITE" id="PS50893">
    <property type="entry name" value="ABC_TRANSPORTER_2"/>
    <property type="match status" value="1"/>
</dbReference>
<dbReference type="Proteomes" id="UP000181942">
    <property type="component" value="Unassembled WGS sequence"/>
</dbReference>
<dbReference type="AlphaFoldDB" id="A0A1I2F2L0"/>
<dbReference type="Pfam" id="PF00664">
    <property type="entry name" value="ABC_membrane"/>
    <property type="match status" value="1"/>
</dbReference>
<dbReference type="OrthoDB" id="9806127at2"/>
<sequence length="750" mass="80936">MTRQRQNQECEKHEECAEIGVGAGADDRYEDHEDEDDDELDHDTPTIPARTAFRRFWPLTKGLRSWLLAIWLCTVLAALAETAAILLFSDLTDHALQQGSLAAFWAPAAEWLAVAVLGAAVAYAGNSLATWVTERFVMRLREHVFDHVQQLPPHFFQRHRQGDLLSRLTSDVESIETMVVSGLVGAASAAFSALFYAAAAFWLRWDLAAATFVLAPLFWFAARRFSGSIKSVSRDGRVADGAITSVVEESLGNIVLTQAYDRRDAERRRLNQEANAWFRASVRSGRLNELYEQLVQVIETICVLAVIGLGVWEISGGRMTLGQLLAFAAFLGYLYPPVRGLAQLGLTIAAATAGAERLIEILDVRPAVADPTRSAESRLGRPDGAVEVRDATFRYPGAETDALRGLSFTVNPGELVIVTGPSGAGKSTVSKLLLRFYDPDAGSVLLDGVPVGDFPLARLREYVTLLPQETLVLHDTVRANIGCGRPGASDEALVEAARAADAHDFIMKLPDGYDTTIDPNSARLSGGQLQRLAIARAILRDAPVLVLDEPTTGLDAMAARRVIKPLRRLMQGRTTIMITHDLNLAPDADRILVVDRGRVVETGRHDELLARGGAYARLHGSQNNALMDTGELRLPLFTEAEVPVGGAVPVGMPTGVPVGLTTGVPAGVPMDCAGGFVAEAAPHYAYYGAAGQPGAEGAWYPGAFPDPLPDPYPLPAPGSLPDPDPLRDPLDGYLPDGRPLFRDETPWTGA</sequence>
<dbReference type="PROSITE" id="PS00211">
    <property type="entry name" value="ABC_TRANSPORTER_1"/>
    <property type="match status" value="1"/>
</dbReference>
<evidence type="ECO:0000256" key="3">
    <source>
        <dbReference type="ARBA" id="ARBA00022475"/>
    </source>
</evidence>
<evidence type="ECO:0000259" key="13">
    <source>
        <dbReference type="PROSITE" id="PS50893"/>
    </source>
</evidence>
<dbReference type="PANTHER" id="PTHR43394">
    <property type="entry name" value="ATP-DEPENDENT PERMEASE MDL1, MITOCHONDRIAL"/>
    <property type="match status" value="1"/>
</dbReference>
<name>A0A1I2F2L0_9ACTN</name>
<evidence type="ECO:0000259" key="14">
    <source>
        <dbReference type="PROSITE" id="PS50929"/>
    </source>
</evidence>
<keyword evidence="9 12" id="KW-0472">Membrane</keyword>
<dbReference type="FunFam" id="3.40.50.300:FF:000221">
    <property type="entry name" value="Multidrug ABC transporter ATP-binding protein"/>
    <property type="match status" value="1"/>
</dbReference>
<feature type="transmembrane region" description="Helical" evidence="12">
    <location>
        <begin position="108"/>
        <end position="132"/>
    </location>
</feature>
<dbReference type="InterPro" id="IPR017871">
    <property type="entry name" value="ABC_transporter-like_CS"/>
</dbReference>
<comment type="subcellular location">
    <subcellularLocation>
        <location evidence="1">Cell inner membrane</location>
        <topology evidence="1">Multi-pass membrane protein</topology>
    </subcellularLocation>
</comment>
<keyword evidence="7 15" id="KW-0067">ATP-binding</keyword>
<feature type="domain" description="ABC transporter" evidence="13">
    <location>
        <begin position="386"/>
        <end position="621"/>
    </location>
</feature>
<dbReference type="PANTHER" id="PTHR43394:SF1">
    <property type="entry name" value="ATP-BINDING CASSETTE SUB-FAMILY B MEMBER 10, MITOCHONDRIAL"/>
    <property type="match status" value="1"/>
</dbReference>
<evidence type="ECO:0000256" key="7">
    <source>
        <dbReference type="ARBA" id="ARBA00022840"/>
    </source>
</evidence>
<dbReference type="PROSITE" id="PS50929">
    <property type="entry name" value="ABC_TM1F"/>
    <property type="match status" value="1"/>
</dbReference>
<keyword evidence="3" id="KW-1003">Cell membrane</keyword>
<evidence type="ECO:0000256" key="10">
    <source>
        <dbReference type="ARBA" id="ARBA00023455"/>
    </source>
</evidence>
<evidence type="ECO:0000313" key="16">
    <source>
        <dbReference type="Proteomes" id="UP000181942"/>
    </source>
</evidence>
<feature type="transmembrane region" description="Helical" evidence="12">
    <location>
        <begin position="205"/>
        <end position="222"/>
    </location>
</feature>
<dbReference type="InterPro" id="IPR039421">
    <property type="entry name" value="Type_1_exporter"/>
</dbReference>
<feature type="compositionally biased region" description="Basic and acidic residues" evidence="11">
    <location>
        <begin position="1"/>
        <end position="16"/>
    </location>
</feature>
<keyword evidence="8 12" id="KW-1133">Transmembrane helix</keyword>
<keyword evidence="4" id="KW-0997">Cell inner membrane</keyword>
<dbReference type="SUPFAM" id="SSF90123">
    <property type="entry name" value="ABC transporter transmembrane region"/>
    <property type="match status" value="1"/>
</dbReference>
<protein>
    <submittedName>
        <fullName evidence="15">ATP-binding cassette, subfamily B</fullName>
    </submittedName>
</protein>
<dbReference type="GO" id="GO:0005524">
    <property type="term" value="F:ATP binding"/>
    <property type="evidence" value="ECO:0007669"/>
    <property type="project" value="UniProtKB-KW"/>
</dbReference>
<dbReference type="GO" id="GO:0005886">
    <property type="term" value="C:plasma membrane"/>
    <property type="evidence" value="ECO:0007669"/>
    <property type="project" value="UniProtKB-SubCell"/>
</dbReference>
<dbReference type="GO" id="GO:0015421">
    <property type="term" value="F:ABC-type oligopeptide transporter activity"/>
    <property type="evidence" value="ECO:0007669"/>
    <property type="project" value="TreeGrafter"/>
</dbReference>
<evidence type="ECO:0000256" key="4">
    <source>
        <dbReference type="ARBA" id="ARBA00022519"/>
    </source>
</evidence>
<evidence type="ECO:0000256" key="8">
    <source>
        <dbReference type="ARBA" id="ARBA00022989"/>
    </source>
</evidence>
<gene>
    <name evidence="15" type="ORF">SAMN02787118_103238</name>
</gene>
<comment type="similarity">
    <text evidence="10">Belongs to the ABC transporter superfamily. Siderophore-Fe(3+) uptake transporter (SIUT) (TC 3.A.1.21) family.</text>
</comment>
<evidence type="ECO:0000256" key="12">
    <source>
        <dbReference type="SAM" id="Phobius"/>
    </source>
</evidence>
<evidence type="ECO:0000256" key="6">
    <source>
        <dbReference type="ARBA" id="ARBA00022741"/>
    </source>
</evidence>
<keyword evidence="6" id="KW-0547">Nucleotide-binding</keyword>
<dbReference type="Pfam" id="PF00005">
    <property type="entry name" value="ABC_tran"/>
    <property type="match status" value="1"/>
</dbReference>
<dbReference type="GO" id="GO:0016887">
    <property type="term" value="F:ATP hydrolysis activity"/>
    <property type="evidence" value="ECO:0007669"/>
    <property type="project" value="InterPro"/>
</dbReference>